<keyword evidence="10 16" id="KW-1133">Transmembrane helix</keyword>
<evidence type="ECO:0000256" key="12">
    <source>
        <dbReference type="ARBA" id="ARBA00023180"/>
    </source>
</evidence>
<evidence type="ECO:0000256" key="8">
    <source>
        <dbReference type="ARBA" id="ARBA00022777"/>
    </source>
</evidence>
<evidence type="ECO:0000256" key="1">
    <source>
        <dbReference type="ARBA" id="ARBA00004479"/>
    </source>
</evidence>
<comment type="caution">
    <text evidence="18">The sequence shown here is derived from an EMBL/GenBank/DDBJ whole genome shotgun (WGS) entry which is preliminary data.</text>
</comment>
<dbReference type="SUPFAM" id="SSF56112">
    <property type="entry name" value="Protein kinase-like (PK-like)"/>
    <property type="match status" value="1"/>
</dbReference>
<dbReference type="SMART" id="SM00220">
    <property type="entry name" value="S_TKc"/>
    <property type="match status" value="1"/>
</dbReference>
<keyword evidence="4" id="KW-0808">Transferase</keyword>
<evidence type="ECO:0000256" key="9">
    <source>
        <dbReference type="ARBA" id="ARBA00022840"/>
    </source>
</evidence>
<dbReference type="InterPro" id="IPR032872">
    <property type="entry name" value="WAK_assoc_C"/>
</dbReference>
<evidence type="ECO:0000256" key="16">
    <source>
        <dbReference type="SAM" id="Phobius"/>
    </source>
</evidence>
<feature type="transmembrane region" description="Helical" evidence="16">
    <location>
        <begin position="269"/>
        <end position="292"/>
    </location>
</feature>
<evidence type="ECO:0000256" key="5">
    <source>
        <dbReference type="ARBA" id="ARBA00022692"/>
    </source>
</evidence>
<dbReference type="GO" id="GO:0004674">
    <property type="term" value="F:protein serine/threonine kinase activity"/>
    <property type="evidence" value="ECO:0007669"/>
    <property type="project" value="UniProtKB-KW"/>
</dbReference>
<evidence type="ECO:0000256" key="3">
    <source>
        <dbReference type="ARBA" id="ARBA00022527"/>
    </source>
</evidence>
<dbReference type="GO" id="GO:0030247">
    <property type="term" value="F:polysaccharide binding"/>
    <property type="evidence" value="ECO:0007669"/>
    <property type="project" value="InterPro"/>
</dbReference>
<dbReference type="PROSITE" id="PS00108">
    <property type="entry name" value="PROTEIN_KINASE_ST"/>
    <property type="match status" value="1"/>
</dbReference>
<protein>
    <recommendedName>
        <fullName evidence="2">non-specific serine/threonine protein kinase</fullName>
        <ecNumber evidence="2">2.7.11.1</ecNumber>
    </recommendedName>
</protein>
<dbReference type="FunFam" id="1.10.510.10:FF:000590">
    <property type="entry name" value="PR5-like receptor kinase"/>
    <property type="match status" value="1"/>
</dbReference>
<feature type="non-terminal residue" evidence="18">
    <location>
        <position position="1"/>
    </location>
</feature>
<dbReference type="InterPro" id="IPR000719">
    <property type="entry name" value="Prot_kinase_dom"/>
</dbReference>
<dbReference type="Gene3D" id="3.30.200.20">
    <property type="entry name" value="Phosphorylase Kinase, domain 1"/>
    <property type="match status" value="1"/>
</dbReference>
<feature type="binding site" evidence="15">
    <location>
        <position position="364"/>
    </location>
    <ligand>
        <name>ATP</name>
        <dbReference type="ChEBI" id="CHEBI:30616"/>
    </ligand>
</feature>
<comment type="catalytic activity">
    <reaction evidence="14">
        <text>L-seryl-[protein] + ATP = O-phospho-L-seryl-[protein] + ADP + H(+)</text>
        <dbReference type="Rhea" id="RHEA:17989"/>
        <dbReference type="Rhea" id="RHEA-COMP:9863"/>
        <dbReference type="Rhea" id="RHEA-COMP:11604"/>
        <dbReference type="ChEBI" id="CHEBI:15378"/>
        <dbReference type="ChEBI" id="CHEBI:29999"/>
        <dbReference type="ChEBI" id="CHEBI:30616"/>
        <dbReference type="ChEBI" id="CHEBI:83421"/>
        <dbReference type="ChEBI" id="CHEBI:456216"/>
        <dbReference type="EC" id="2.7.11.1"/>
    </reaction>
</comment>
<evidence type="ECO:0000259" key="17">
    <source>
        <dbReference type="PROSITE" id="PS50011"/>
    </source>
</evidence>
<feature type="domain" description="Protein kinase" evidence="17">
    <location>
        <begin position="336"/>
        <end position="625"/>
    </location>
</feature>
<dbReference type="Pfam" id="PF14380">
    <property type="entry name" value="WAK_assoc"/>
    <property type="match status" value="1"/>
</dbReference>
<dbReference type="PANTHER" id="PTHR27009">
    <property type="entry name" value="RUST RESISTANCE KINASE LR10-RELATED"/>
    <property type="match status" value="1"/>
</dbReference>
<dbReference type="InterPro" id="IPR017441">
    <property type="entry name" value="Protein_kinase_ATP_BS"/>
</dbReference>
<accession>A0A371FHK3</accession>
<keyword evidence="6" id="KW-0732">Signal</keyword>
<dbReference type="InterPro" id="IPR045874">
    <property type="entry name" value="LRK10/LRL21-25-like"/>
</dbReference>
<keyword evidence="12" id="KW-0325">Glycoprotein</keyword>
<evidence type="ECO:0000313" key="19">
    <source>
        <dbReference type="Proteomes" id="UP000257109"/>
    </source>
</evidence>
<dbReference type="InterPro" id="IPR008271">
    <property type="entry name" value="Ser/Thr_kinase_AS"/>
</dbReference>
<dbReference type="GO" id="GO:0016020">
    <property type="term" value="C:membrane"/>
    <property type="evidence" value="ECO:0007669"/>
    <property type="project" value="UniProtKB-SubCell"/>
</dbReference>
<comment type="catalytic activity">
    <reaction evidence="13">
        <text>L-threonyl-[protein] + ATP = O-phospho-L-threonyl-[protein] + ADP + H(+)</text>
        <dbReference type="Rhea" id="RHEA:46608"/>
        <dbReference type="Rhea" id="RHEA-COMP:11060"/>
        <dbReference type="Rhea" id="RHEA-COMP:11605"/>
        <dbReference type="ChEBI" id="CHEBI:15378"/>
        <dbReference type="ChEBI" id="CHEBI:30013"/>
        <dbReference type="ChEBI" id="CHEBI:30616"/>
        <dbReference type="ChEBI" id="CHEBI:61977"/>
        <dbReference type="ChEBI" id="CHEBI:456216"/>
        <dbReference type="EC" id="2.7.11.1"/>
    </reaction>
</comment>
<evidence type="ECO:0000256" key="6">
    <source>
        <dbReference type="ARBA" id="ARBA00022729"/>
    </source>
</evidence>
<dbReference type="InterPro" id="IPR011009">
    <property type="entry name" value="Kinase-like_dom_sf"/>
</dbReference>
<comment type="subcellular location">
    <subcellularLocation>
        <location evidence="1">Membrane</location>
        <topology evidence="1">Single-pass type I membrane protein</topology>
    </subcellularLocation>
</comment>
<feature type="transmembrane region" description="Helical" evidence="16">
    <location>
        <begin position="20"/>
        <end position="38"/>
    </location>
</feature>
<organism evidence="18 19">
    <name type="scientific">Mucuna pruriens</name>
    <name type="common">Velvet bean</name>
    <name type="synonym">Dolichos pruriens</name>
    <dbReference type="NCBI Taxonomy" id="157652"/>
    <lineage>
        <taxon>Eukaryota</taxon>
        <taxon>Viridiplantae</taxon>
        <taxon>Streptophyta</taxon>
        <taxon>Embryophyta</taxon>
        <taxon>Tracheophyta</taxon>
        <taxon>Spermatophyta</taxon>
        <taxon>Magnoliopsida</taxon>
        <taxon>eudicotyledons</taxon>
        <taxon>Gunneridae</taxon>
        <taxon>Pentapetalae</taxon>
        <taxon>rosids</taxon>
        <taxon>fabids</taxon>
        <taxon>Fabales</taxon>
        <taxon>Fabaceae</taxon>
        <taxon>Papilionoideae</taxon>
        <taxon>50 kb inversion clade</taxon>
        <taxon>NPAAA clade</taxon>
        <taxon>indigoferoid/millettioid clade</taxon>
        <taxon>Phaseoleae</taxon>
        <taxon>Mucuna</taxon>
    </lineage>
</organism>
<evidence type="ECO:0000256" key="14">
    <source>
        <dbReference type="ARBA" id="ARBA00048679"/>
    </source>
</evidence>
<evidence type="ECO:0000256" key="11">
    <source>
        <dbReference type="ARBA" id="ARBA00023136"/>
    </source>
</evidence>
<keyword evidence="11 16" id="KW-0472">Membrane</keyword>
<evidence type="ECO:0000313" key="18">
    <source>
        <dbReference type="EMBL" id="RDX77776.1"/>
    </source>
</evidence>
<keyword evidence="3" id="KW-0723">Serine/threonine-protein kinase</keyword>
<dbReference type="PROSITE" id="PS00107">
    <property type="entry name" value="PROTEIN_KINASE_ATP"/>
    <property type="match status" value="1"/>
</dbReference>
<dbReference type="EMBL" id="QJKJ01009073">
    <property type="protein sequence ID" value="RDX77776.1"/>
    <property type="molecule type" value="Genomic_DNA"/>
</dbReference>
<dbReference type="AlphaFoldDB" id="A0A371FHK3"/>
<dbReference type="Pfam" id="PF13947">
    <property type="entry name" value="GUB_WAK_bind"/>
    <property type="match status" value="1"/>
</dbReference>
<proteinExistence type="predicted"/>
<dbReference type="GO" id="GO:0005524">
    <property type="term" value="F:ATP binding"/>
    <property type="evidence" value="ECO:0007669"/>
    <property type="project" value="UniProtKB-UniRule"/>
</dbReference>
<keyword evidence="19" id="KW-1185">Reference proteome</keyword>
<evidence type="ECO:0000256" key="4">
    <source>
        <dbReference type="ARBA" id="ARBA00022679"/>
    </source>
</evidence>
<keyword evidence="9 15" id="KW-0067">ATP-binding</keyword>
<sequence length="637" mass="71834">MKPLNTQRIHLICIEWYMQLIMSFHFLNFVVLIITLLSQNSNGSLNPKFQACEPKSCGNNQTISYPFHIEGTQEPFCGYPGFGLSCGNDGFPFLNMSNDKYIIHQIFYNNNSLRVSNAVFSRPNTRSCLPRTQNLTLAGTRLALAPNQKDLFLLFGCDPNEGLQEHRIGCFVENKTSSVVAMSREDQNWGFALKNCKGGMVNVTVKDEEGGVREGLGRGFVLNWNVSDCNKCKNSGGKCGFDTHIFSFRCYCPHDTHARKCSKEKSGNLAVILATVFAVAGFGVIIIAVYCFRRNLWLILWKGKSRANQDFEAFLRNHGPLAVRRYSSFEIKKMTKSYKEKLGQGGYGSVFKGKLEDGSLVAVKVLNELKGNGEEFMNEVASISRTSHVNIVTLIGFCFEESKKALVYEFMANGSLEKFIFETNDLIGDCQLNYEMLYQIAVGVGRGLEYLHRGCNTRIFHFDIKPHNILLDENFCPKISDFGLAKICPGNESVVSMLTARGTIGYIAPEVFCRNIGVVSHKSDVYSYGMMVLEMVGGRKNINIEVDSTSEIYFPYWIYKRLELNQELALRNVMNESDKEKIKKMVLVSLWCIQTDPSNRPIMHRVVEMLEGNVETIQVPPKPFLSSPSRLPHTSSY</sequence>
<keyword evidence="8" id="KW-0418">Kinase</keyword>
<evidence type="ECO:0000256" key="2">
    <source>
        <dbReference type="ARBA" id="ARBA00012513"/>
    </source>
</evidence>
<evidence type="ECO:0000256" key="15">
    <source>
        <dbReference type="PROSITE-ProRule" id="PRU10141"/>
    </source>
</evidence>
<dbReference type="STRING" id="157652.A0A371FHK3"/>
<evidence type="ECO:0000256" key="7">
    <source>
        <dbReference type="ARBA" id="ARBA00022741"/>
    </source>
</evidence>
<keyword evidence="7 15" id="KW-0547">Nucleotide-binding</keyword>
<dbReference type="InterPro" id="IPR025287">
    <property type="entry name" value="WAK_GUB"/>
</dbReference>
<evidence type="ECO:0000256" key="13">
    <source>
        <dbReference type="ARBA" id="ARBA00047899"/>
    </source>
</evidence>
<reference evidence="18" key="1">
    <citation type="submission" date="2018-05" db="EMBL/GenBank/DDBJ databases">
        <title>Draft genome of Mucuna pruriens seed.</title>
        <authorList>
            <person name="Nnadi N.E."/>
            <person name="Vos R."/>
            <person name="Hasami M.H."/>
            <person name="Devisetty U.K."/>
            <person name="Aguiy J.C."/>
        </authorList>
    </citation>
    <scope>NUCLEOTIDE SEQUENCE [LARGE SCALE GENOMIC DNA]</scope>
    <source>
        <strain evidence="18">JCA_2017</strain>
    </source>
</reference>
<dbReference type="Pfam" id="PF00069">
    <property type="entry name" value="Pkinase"/>
    <property type="match status" value="1"/>
</dbReference>
<dbReference type="Proteomes" id="UP000257109">
    <property type="component" value="Unassembled WGS sequence"/>
</dbReference>
<dbReference type="PROSITE" id="PS50011">
    <property type="entry name" value="PROTEIN_KINASE_DOM"/>
    <property type="match status" value="1"/>
</dbReference>
<dbReference type="FunFam" id="3.30.200.20:FF:000178">
    <property type="entry name" value="serine/threonine-protein kinase PBS1-like"/>
    <property type="match status" value="1"/>
</dbReference>
<dbReference type="OrthoDB" id="657943at2759"/>
<name>A0A371FHK3_MUCPR</name>
<gene>
    <name evidence="18" type="primary">LRK10L-2.1</name>
    <name evidence="18" type="ORF">CR513_42049</name>
</gene>
<keyword evidence="5 16" id="KW-0812">Transmembrane</keyword>
<dbReference type="EC" id="2.7.11.1" evidence="2"/>
<dbReference type="Gene3D" id="1.10.510.10">
    <property type="entry name" value="Transferase(Phosphotransferase) domain 1"/>
    <property type="match status" value="1"/>
</dbReference>
<evidence type="ECO:0000256" key="10">
    <source>
        <dbReference type="ARBA" id="ARBA00022989"/>
    </source>
</evidence>